<keyword evidence="2" id="KW-1185">Reference proteome</keyword>
<accession>A0A0C2IEM1</accession>
<organism evidence="1 2">
    <name type="scientific">Thelohanellus kitauei</name>
    <name type="common">Myxosporean</name>
    <dbReference type="NCBI Taxonomy" id="669202"/>
    <lineage>
        <taxon>Eukaryota</taxon>
        <taxon>Metazoa</taxon>
        <taxon>Cnidaria</taxon>
        <taxon>Myxozoa</taxon>
        <taxon>Myxosporea</taxon>
        <taxon>Bivalvulida</taxon>
        <taxon>Platysporina</taxon>
        <taxon>Myxobolidae</taxon>
        <taxon>Thelohanellus</taxon>
    </lineage>
</organism>
<evidence type="ECO:0008006" key="3">
    <source>
        <dbReference type="Google" id="ProtNLM"/>
    </source>
</evidence>
<sequence length="111" mass="13239">MSNIRTSYTIDFKINFIEHAKTSSNRETAKNFGVDESMALRWRKTEKTCCCYHLHLRLRLNTSHLQLGPILKIHLRTLLMNSETRLIAKERISNLLILQKWRYNFMKDISK</sequence>
<gene>
    <name evidence="1" type="ORF">RF11_08118</name>
</gene>
<reference evidence="1 2" key="1">
    <citation type="journal article" date="2014" name="Genome Biol. Evol.">
        <title>The genome of the myxosporean Thelohanellus kitauei shows adaptations to nutrient acquisition within its fish host.</title>
        <authorList>
            <person name="Yang Y."/>
            <person name="Xiong J."/>
            <person name="Zhou Z."/>
            <person name="Huo F."/>
            <person name="Miao W."/>
            <person name="Ran C."/>
            <person name="Liu Y."/>
            <person name="Zhang J."/>
            <person name="Feng J."/>
            <person name="Wang M."/>
            <person name="Wang M."/>
            <person name="Wang L."/>
            <person name="Yao B."/>
        </authorList>
    </citation>
    <scope>NUCLEOTIDE SEQUENCE [LARGE SCALE GENOMIC DNA]</scope>
    <source>
        <strain evidence="1">Wuqing</strain>
    </source>
</reference>
<evidence type="ECO:0000313" key="1">
    <source>
        <dbReference type="EMBL" id="KII63733.1"/>
    </source>
</evidence>
<name>A0A0C2IEM1_THEKT</name>
<comment type="caution">
    <text evidence="1">The sequence shown here is derived from an EMBL/GenBank/DDBJ whole genome shotgun (WGS) entry which is preliminary data.</text>
</comment>
<protein>
    <recommendedName>
        <fullName evidence="3">Brinker DNA-binding domain-containing protein</fullName>
    </recommendedName>
</protein>
<dbReference type="Proteomes" id="UP000031668">
    <property type="component" value="Unassembled WGS sequence"/>
</dbReference>
<dbReference type="EMBL" id="JWZT01004602">
    <property type="protein sequence ID" value="KII63733.1"/>
    <property type="molecule type" value="Genomic_DNA"/>
</dbReference>
<evidence type="ECO:0000313" key="2">
    <source>
        <dbReference type="Proteomes" id="UP000031668"/>
    </source>
</evidence>
<proteinExistence type="predicted"/>
<dbReference type="AlphaFoldDB" id="A0A0C2IEM1"/>